<evidence type="ECO:0000313" key="3">
    <source>
        <dbReference type="EMBL" id="CAB4933318.1"/>
    </source>
</evidence>
<name>A0A6J6ZID4_9ZZZZ</name>
<protein>
    <submittedName>
        <fullName evidence="2">Unannotated protein</fullName>
    </submittedName>
</protein>
<dbReference type="EMBL" id="CAFABA010000020">
    <property type="protein sequence ID" value="CAB4821359.1"/>
    <property type="molecule type" value="Genomic_DNA"/>
</dbReference>
<gene>
    <name evidence="1" type="ORF">UFOPK2754_02559</name>
    <name evidence="2" type="ORF">UFOPK3139_00725</name>
    <name evidence="3" type="ORF">UFOPK3543_02797</name>
    <name evidence="4" type="ORF">UFOPK3967_00964</name>
</gene>
<evidence type="ECO:0000313" key="2">
    <source>
        <dbReference type="EMBL" id="CAB4821359.1"/>
    </source>
</evidence>
<reference evidence="2" key="1">
    <citation type="submission" date="2020-05" db="EMBL/GenBank/DDBJ databases">
        <authorList>
            <person name="Chiriac C."/>
            <person name="Salcher M."/>
            <person name="Ghai R."/>
            <person name="Kavagutti S V."/>
        </authorList>
    </citation>
    <scope>NUCLEOTIDE SEQUENCE</scope>
</reference>
<organism evidence="2">
    <name type="scientific">freshwater metagenome</name>
    <dbReference type="NCBI Taxonomy" id="449393"/>
    <lineage>
        <taxon>unclassified sequences</taxon>
        <taxon>metagenomes</taxon>
        <taxon>ecological metagenomes</taxon>
    </lineage>
</organism>
<proteinExistence type="predicted"/>
<evidence type="ECO:0000313" key="4">
    <source>
        <dbReference type="EMBL" id="CAB4990370.1"/>
    </source>
</evidence>
<sequence>MNVLSIAIAVVFGLLIVRVGFGMLRSLAQPIPQPPPAGELRKVKITYRCSLCGTEVRMTTANDATPDPPRHCMEDMDVLVVGDV</sequence>
<accession>A0A6J6ZID4</accession>
<dbReference type="EMBL" id="CAEZYR010000120">
    <property type="protein sequence ID" value="CAB4763370.1"/>
    <property type="molecule type" value="Genomic_DNA"/>
</dbReference>
<dbReference type="AlphaFoldDB" id="A0A6J6ZID4"/>
<dbReference type="EMBL" id="CAFBOS010000045">
    <property type="protein sequence ID" value="CAB4990370.1"/>
    <property type="molecule type" value="Genomic_DNA"/>
</dbReference>
<evidence type="ECO:0000313" key="1">
    <source>
        <dbReference type="EMBL" id="CAB4763370.1"/>
    </source>
</evidence>
<dbReference type="EMBL" id="CAFBMH010000158">
    <property type="protein sequence ID" value="CAB4933318.1"/>
    <property type="molecule type" value="Genomic_DNA"/>
</dbReference>